<dbReference type="RefSeq" id="WP_130982073.1">
    <property type="nucleotide sequence ID" value="NZ_SISG01000001.1"/>
</dbReference>
<evidence type="ECO:0000313" key="2">
    <source>
        <dbReference type="Proteomes" id="UP000294194"/>
    </source>
</evidence>
<protein>
    <submittedName>
        <fullName evidence="1">Uncharacterized protein</fullName>
    </submittedName>
</protein>
<organism evidence="1 2">
    <name type="scientific">Glaciihabitans arcticus</name>
    <dbReference type="NCBI Taxonomy" id="2668039"/>
    <lineage>
        <taxon>Bacteria</taxon>
        <taxon>Bacillati</taxon>
        <taxon>Actinomycetota</taxon>
        <taxon>Actinomycetes</taxon>
        <taxon>Micrococcales</taxon>
        <taxon>Microbacteriaceae</taxon>
        <taxon>Glaciihabitans</taxon>
    </lineage>
</organism>
<sequence>MALERQGELVEAIAQKVLNSVPSPWKALAYKATHFTGYAESEVLVTRVDGSVVRSTPPHDLPDRELRADMYREGNGTWFSMAMLITPDGRASTSFNYTEEPPADGKLNPWLFEDDLARFPRDDAHIPDWLRAWLDLAAKG</sequence>
<dbReference type="AlphaFoldDB" id="A0A4Q9GUS4"/>
<dbReference type="EMBL" id="SISG01000001">
    <property type="protein sequence ID" value="TBN57964.1"/>
    <property type="molecule type" value="Genomic_DNA"/>
</dbReference>
<accession>A0A4Q9GUS4</accession>
<name>A0A4Q9GUS4_9MICO</name>
<reference evidence="2" key="1">
    <citation type="submission" date="2019-02" db="EMBL/GenBank/DDBJ databases">
        <title>Glaciihabitans arcticus sp. nov., a psychrotolerant bacterium isolated from polar soil.</title>
        <authorList>
            <person name="Dahal R.H."/>
        </authorList>
    </citation>
    <scope>NUCLEOTIDE SEQUENCE [LARGE SCALE GENOMIC DNA]</scope>
    <source>
        <strain evidence="2">RP-3-7</strain>
    </source>
</reference>
<dbReference type="SUPFAM" id="SSF160424">
    <property type="entry name" value="BH3703-like"/>
    <property type="match status" value="1"/>
</dbReference>
<dbReference type="InterPro" id="IPR036170">
    <property type="entry name" value="YezG-like_sf"/>
</dbReference>
<keyword evidence="2" id="KW-1185">Reference proteome</keyword>
<dbReference type="Proteomes" id="UP000294194">
    <property type="component" value="Unassembled WGS sequence"/>
</dbReference>
<gene>
    <name evidence="1" type="ORF">EYE40_11450</name>
</gene>
<comment type="caution">
    <text evidence="1">The sequence shown here is derived from an EMBL/GenBank/DDBJ whole genome shotgun (WGS) entry which is preliminary data.</text>
</comment>
<proteinExistence type="predicted"/>
<evidence type="ECO:0000313" key="1">
    <source>
        <dbReference type="EMBL" id="TBN57964.1"/>
    </source>
</evidence>